<dbReference type="PANTHER" id="PTHR30441">
    <property type="entry name" value="DUF748 DOMAIN-CONTAINING PROTEIN"/>
    <property type="match status" value="1"/>
</dbReference>
<proteinExistence type="predicted"/>
<organism evidence="2 3">
    <name type="scientific">Hymenobacter roseosalivarius DSM 11622</name>
    <dbReference type="NCBI Taxonomy" id="645990"/>
    <lineage>
        <taxon>Bacteria</taxon>
        <taxon>Pseudomonadati</taxon>
        <taxon>Bacteroidota</taxon>
        <taxon>Cytophagia</taxon>
        <taxon>Cytophagales</taxon>
        <taxon>Hymenobacteraceae</taxon>
        <taxon>Hymenobacter</taxon>
    </lineage>
</organism>
<gene>
    <name evidence="2" type="ORF">SAMN00120144_1092</name>
</gene>
<keyword evidence="3" id="KW-1185">Reference proteome</keyword>
<accession>A0A1W1VYI0</accession>
<evidence type="ECO:0000256" key="1">
    <source>
        <dbReference type="SAM" id="MobiDB-lite"/>
    </source>
</evidence>
<protein>
    <submittedName>
        <fullName evidence="2">Uncharacterized protein</fullName>
    </submittedName>
</protein>
<dbReference type="STRING" id="645990.SAMN00120144_1092"/>
<dbReference type="EMBL" id="FWWW01000082">
    <property type="protein sequence ID" value="SMB98408.1"/>
    <property type="molecule type" value="Genomic_DNA"/>
</dbReference>
<feature type="region of interest" description="Disordered" evidence="1">
    <location>
        <begin position="758"/>
        <end position="785"/>
    </location>
</feature>
<dbReference type="AlphaFoldDB" id="A0A1W1VYI0"/>
<evidence type="ECO:0000313" key="3">
    <source>
        <dbReference type="Proteomes" id="UP000192266"/>
    </source>
</evidence>
<dbReference type="GO" id="GO:0005886">
    <property type="term" value="C:plasma membrane"/>
    <property type="evidence" value="ECO:0007669"/>
    <property type="project" value="TreeGrafter"/>
</dbReference>
<sequence length="1078" mass="120659">MKWSWLRRLLVVVFLLIVLALGLVAALVGSGFGQRRVEQWVRRQHEQNSALVLAPFEVTISPWRDFPHVTASLVGVSLTDSAHQQPLQVLRIARVDMRLSLRELLRRQVYVTQLTITDVVMQERVDSLGRSWSLGRKGQRKQGPGSAPKMNLKLDVLLINNFRIITRNDYTDGLFAAQVRQARLRAYVRGGVLRMAGTLDGRIERLGSTSEPLFASEPVRAWANYRYDFRRRQGYVHHTRATLNGDTVQISGTHTVKPGQAGTELDFRFAGTQPLPDVLRLALPLSLRPVVEGATSPSKAHIRYTIRGLSGPTFRPRNVLRFALRDAQLTWPDTTRHIKRWDMAGTYDNGPGHTPKTTTLTLDHCRIHTTPGWLDVALSIRDFTRPFLTGQLIGRTELPELATVVAPELLRARRGTAELDLQLRGPLPPQSDRNMPLYLDSLSVRGAVTLRDASFVLLDRGANFSGVNVRVGLQDSRWHLTNATGVLDGMRFRATATTTHLLDYLTKRHPTTEITGNFAVDEVRLDRVRELLRPVATGPARATSSVPTKSGQLDMSMFPPGLRLNVGLRCDRLLLPADTINRLAVTVRHDGRRVQLDNMRAQVWGADVSGRASWPSDTTQQVAPIRFELTVKYGQLNYQNLIRHAARPPQRSTKEPASPALRELLLAANGYVTCTIDAMQLSAGENIRNLRLRLEKTGSSLQMPYLNFATTRGGIGKATATVRVAGTRVQAANATLDLRYATLDVQQLLQMLAGLDAKEENTPQSSQGASHRKRPAASANGTPRDKSLLSNGILSAVVRVRADQVQYAAVRGTRFRLVSRLREGEAVLEECSLNAFQGRVKLRGRMLTNTGQNHHPLQVQTQLEDIALPELFTTLTDMNINLLDGHNVRGTLRCAADLHTDLDSTFLPVFATTLGYLKTDIRNLELLNVDVFTEALKFMKTERTSHLFFEPVSTRFLLHDGQVLIPSLRLNSNLSNLEVSGYYQLDGRANLYVSLNPLQVLFGDNKKRVERIQQGRLIRSSRGRPTVINLHRPAAGQPYKVRLFKKAEQQQQQEALRQQARQLLLTQPLDTTLRLLRP</sequence>
<dbReference type="Proteomes" id="UP000192266">
    <property type="component" value="Unassembled WGS sequence"/>
</dbReference>
<dbReference type="GO" id="GO:0090313">
    <property type="term" value="P:regulation of protein targeting to membrane"/>
    <property type="evidence" value="ECO:0007669"/>
    <property type="project" value="TreeGrafter"/>
</dbReference>
<name>A0A1W1VYI0_9BACT</name>
<reference evidence="2 3" key="1">
    <citation type="submission" date="2017-04" db="EMBL/GenBank/DDBJ databases">
        <authorList>
            <person name="Afonso C.L."/>
            <person name="Miller P.J."/>
            <person name="Scott M.A."/>
            <person name="Spackman E."/>
            <person name="Goraichik I."/>
            <person name="Dimitrov K.M."/>
            <person name="Suarez D.L."/>
            <person name="Swayne D.E."/>
        </authorList>
    </citation>
    <scope>NUCLEOTIDE SEQUENCE [LARGE SCALE GENOMIC DNA]</scope>
    <source>
        <strain evidence="2 3">DSM 11622</strain>
    </source>
</reference>
<evidence type="ECO:0000313" key="2">
    <source>
        <dbReference type="EMBL" id="SMB98408.1"/>
    </source>
</evidence>
<dbReference type="InterPro" id="IPR052894">
    <property type="entry name" value="AsmA-related"/>
</dbReference>
<dbReference type="PANTHER" id="PTHR30441:SF4">
    <property type="entry name" value="PROTEIN ASMA"/>
    <property type="match status" value="1"/>
</dbReference>